<feature type="compositionally biased region" description="Low complexity" evidence="1">
    <location>
        <begin position="669"/>
        <end position="687"/>
    </location>
</feature>
<keyword evidence="3" id="KW-1185">Reference proteome</keyword>
<feature type="compositionally biased region" description="Pro residues" evidence="1">
    <location>
        <begin position="740"/>
        <end position="750"/>
    </location>
</feature>
<dbReference type="Proteomes" id="UP001296104">
    <property type="component" value="Unassembled WGS sequence"/>
</dbReference>
<feature type="region of interest" description="Disordered" evidence="1">
    <location>
        <begin position="291"/>
        <end position="313"/>
    </location>
</feature>
<feature type="region of interest" description="Disordered" evidence="1">
    <location>
        <begin position="660"/>
        <end position="691"/>
    </location>
</feature>
<sequence>MASDASSSQALSELNFNDPFYSASSGNFTQTPFAPDGMSEICGGSSVADSQAQQQNTDSIFGFCGAAAEPAGANGAEDQAQAIETSGDVPSKDVAVTDEAAETSIEEPVQTTKLARDLQAELGGDDPVEVSETMEIVQAVENNEPARQQSAPVAEEARGRPRSRSQSSRASKALMPPPQLPDTIQDTEVIGSTRTENDPPAKDFTRPLNLGSSMLGRKKTGQSARERLLEKQAENRARHQASPAVRQSIERDAATTAAPAGSSDVEIIDSRQFHQCEASVFGQTRQVLRYKRLMSPRRQRTPSQQPGGLMDSRSERVAAAFREVEALFHEKKQAGSLSTDEKIEFMNIEAQEKDRLRKKTIDAMSRRPSSVGPRRVPSFAPRRTPEAESLYVGDDRLRRYQSKRPGSQMPRDYRRASSEMPRDHRRASSEMPQASGRSSSRHSSSREGPNANSRKRSFREASVNLDPDGQTGSFQWRTPQGKSTSSFSRFNKHDQQEFTDAEMNASLDVAKRQRDDAYNRRDRVHVEDGFAEEISFGDYFLEACKNEDRNGVPEAYLENCVEMIAKTIRTQVHRPQYKGVPTKLRLEKYRTMWKQPSKKSRHTGRDLVDKHAVDHEFDKRKHYVYSKIRTSQITVEQAARFALEWDIQRSRLQRRYLHDAGRSRTQPYPQASSSANAAGQPANNNGPLRLPESAQFDTALKPDFKPLVEEASQMLAEALFHVGAASHRIQQCFNNDNNTMPPPPPAPSRVPTPAARNVAEDTEGFQSEVQSENGDLFAND</sequence>
<feature type="compositionally biased region" description="Basic and acidic residues" evidence="1">
    <location>
        <begin position="349"/>
        <end position="365"/>
    </location>
</feature>
<feature type="region of interest" description="Disordered" evidence="1">
    <location>
        <begin position="118"/>
        <end position="263"/>
    </location>
</feature>
<reference evidence="2" key="1">
    <citation type="submission" date="2023-11" db="EMBL/GenBank/DDBJ databases">
        <authorList>
            <person name="Alioto T."/>
            <person name="Alioto T."/>
            <person name="Gomez Garrido J."/>
        </authorList>
    </citation>
    <scope>NUCLEOTIDE SEQUENCE</scope>
</reference>
<dbReference type="AlphaFoldDB" id="A0AAI8YVU6"/>
<feature type="compositionally biased region" description="Basic and acidic residues" evidence="1">
    <location>
        <begin position="224"/>
        <end position="237"/>
    </location>
</feature>
<evidence type="ECO:0000313" key="2">
    <source>
        <dbReference type="EMBL" id="CAK3931494.1"/>
    </source>
</evidence>
<gene>
    <name evidence="2" type="ORF">LECACI_7A002939</name>
</gene>
<organism evidence="2 3">
    <name type="scientific">Lecanosticta acicola</name>
    <dbReference type="NCBI Taxonomy" id="111012"/>
    <lineage>
        <taxon>Eukaryota</taxon>
        <taxon>Fungi</taxon>
        <taxon>Dikarya</taxon>
        <taxon>Ascomycota</taxon>
        <taxon>Pezizomycotina</taxon>
        <taxon>Dothideomycetes</taxon>
        <taxon>Dothideomycetidae</taxon>
        <taxon>Mycosphaerellales</taxon>
        <taxon>Mycosphaerellaceae</taxon>
        <taxon>Lecanosticta</taxon>
    </lineage>
</organism>
<proteinExistence type="predicted"/>
<feature type="compositionally biased region" description="Polar residues" evidence="1">
    <location>
        <begin position="764"/>
        <end position="773"/>
    </location>
</feature>
<feature type="compositionally biased region" description="Polar residues" evidence="1">
    <location>
        <begin position="182"/>
        <end position="194"/>
    </location>
</feature>
<feature type="compositionally biased region" description="Basic and acidic residues" evidence="1">
    <location>
        <begin position="411"/>
        <end position="428"/>
    </location>
</feature>
<feature type="compositionally biased region" description="Basic and acidic residues" evidence="1">
    <location>
        <begin position="195"/>
        <end position="205"/>
    </location>
</feature>
<protein>
    <submittedName>
        <fullName evidence="2">Uncharacterized protein</fullName>
    </submittedName>
</protein>
<feature type="region of interest" description="Disordered" evidence="1">
    <location>
        <begin position="25"/>
        <end position="54"/>
    </location>
</feature>
<feature type="region of interest" description="Disordered" evidence="1">
    <location>
        <begin position="734"/>
        <end position="780"/>
    </location>
</feature>
<accession>A0AAI8YVU6</accession>
<name>A0AAI8YVU6_9PEZI</name>
<feature type="compositionally biased region" description="Basic residues" evidence="1">
    <location>
        <begin position="291"/>
        <end position="300"/>
    </location>
</feature>
<feature type="compositionally biased region" description="Low complexity" evidence="1">
    <location>
        <begin position="366"/>
        <end position="378"/>
    </location>
</feature>
<dbReference type="EMBL" id="CAVMBE010000013">
    <property type="protein sequence ID" value="CAK3931494.1"/>
    <property type="molecule type" value="Genomic_DNA"/>
</dbReference>
<evidence type="ECO:0000256" key="1">
    <source>
        <dbReference type="SAM" id="MobiDB-lite"/>
    </source>
</evidence>
<evidence type="ECO:0000313" key="3">
    <source>
        <dbReference type="Proteomes" id="UP001296104"/>
    </source>
</evidence>
<comment type="caution">
    <text evidence="2">The sequence shown here is derived from an EMBL/GenBank/DDBJ whole genome shotgun (WGS) entry which is preliminary data.</text>
</comment>
<feature type="region of interest" description="Disordered" evidence="1">
    <location>
        <begin position="349"/>
        <end position="488"/>
    </location>
</feature>
<feature type="region of interest" description="Disordered" evidence="1">
    <location>
        <begin position="68"/>
        <end position="106"/>
    </location>
</feature>
<feature type="compositionally biased region" description="Polar residues" evidence="1">
    <location>
        <begin position="470"/>
        <end position="488"/>
    </location>
</feature>